<reference evidence="1 2" key="1">
    <citation type="submission" date="2018-08" db="EMBL/GenBank/DDBJ databases">
        <title>Genomic Encyclopedia of Archaeal and Bacterial Type Strains, Phase II (KMG-II): from individual species to whole genera.</title>
        <authorList>
            <person name="Goeker M."/>
        </authorList>
    </citation>
    <scope>NUCLEOTIDE SEQUENCE [LARGE SCALE GENOMIC DNA]</scope>
    <source>
        <strain evidence="1 2">ATCC 27112</strain>
    </source>
</reference>
<dbReference type="InterPro" id="IPR027417">
    <property type="entry name" value="P-loop_NTPase"/>
</dbReference>
<sequence>MNVKRAVDNQIGIFNMLKTAKDQGRMSHAYLFYGEEGTGKKEMAYALSCLLYCPNGGDLTCDVCKTILEGNHMNVDYIGIQKDKTKISKEQITSLQDEFSKTSLVEGTRIYIIDGIDTATSAAQNSLLKFIEEPINQTPTVGIFLANELSNVVNTIQSRCILEHFPSISKEKEISSLIEEGIDELDARLSSILTNDIDEAIEMVKNIDSNPLEELRGDASYSALLLSNPDKGEALIKEIAEKMVKKSKDYYAVKEIFLEMIKLKNEKMTVMFYTKYVNVFQEVYRMNMLLNFTICFLEDCLFHLDNPHLSPLSKEIQEYNKKYGNKVKNKLEECLTLSKELSYNVLPKNIFHSLLLKFI</sequence>
<dbReference type="RefSeq" id="WP_119015331.1">
    <property type="nucleotide sequence ID" value="NZ_QXEV01000001.1"/>
</dbReference>
<dbReference type="AlphaFoldDB" id="A0A397S1L9"/>
<gene>
    <name evidence="1" type="ORF">EI71_00150</name>
</gene>
<dbReference type="InterPro" id="IPR050238">
    <property type="entry name" value="DNA_Rep/Repair_Clamp_Loader"/>
</dbReference>
<protein>
    <submittedName>
        <fullName evidence="1">DNA polymerase III delta subunit-like protein</fullName>
    </submittedName>
</protein>
<dbReference type="InParanoid" id="A0A397S1L9"/>
<keyword evidence="2" id="KW-1185">Reference proteome</keyword>
<dbReference type="EMBL" id="QXEV01000001">
    <property type="protein sequence ID" value="RIA78589.1"/>
    <property type="molecule type" value="Genomic_DNA"/>
</dbReference>
<evidence type="ECO:0000313" key="1">
    <source>
        <dbReference type="EMBL" id="RIA78589.1"/>
    </source>
</evidence>
<comment type="caution">
    <text evidence="1">The sequence shown here is derived from an EMBL/GenBank/DDBJ whole genome shotgun (WGS) entry which is preliminary data.</text>
</comment>
<dbReference type="Proteomes" id="UP000266506">
    <property type="component" value="Unassembled WGS sequence"/>
</dbReference>
<name>A0A397S1L9_9MOLU</name>
<dbReference type="Pfam" id="PF13177">
    <property type="entry name" value="DNA_pol3_delta2"/>
    <property type="match status" value="1"/>
</dbReference>
<proteinExistence type="predicted"/>
<dbReference type="GO" id="GO:0006261">
    <property type="term" value="P:DNA-templated DNA replication"/>
    <property type="evidence" value="ECO:0007669"/>
    <property type="project" value="TreeGrafter"/>
</dbReference>
<dbReference type="PANTHER" id="PTHR11669">
    <property type="entry name" value="REPLICATION FACTOR C / DNA POLYMERASE III GAMMA-TAU SUBUNIT"/>
    <property type="match status" value="1"/>
</dbReference>
<dbReference type="OrthoDB" id="9810148at2"/>
<dbReference type="FunCoup" id="A0A397S1L9">
    <property type="interactions" value="104"/>
</dbReference>
<evidence type="ECO:0000313" key="2">
    <source>
        <dbReference type="Proteomes" id="UP000266506"/>
    </source>
</evidence>
<accession>A0A397S1L9</accession>
<dbReference type="SUPFAM" id="SSF52540">
    <property type="entry name" value="P-loop containing nucleoside triphosphate hydrolases"/>
    <property type="match status" value="1"/>
</dbReference>
<dbReference type="Gene3D" id="3.40.50.300">
    <property type="entry name" value="P-loop containing nucleotide triphosphate hydrolases"/>
    <property type="match status" value="1"/>
</dbReference>
<dbReference type="PANTHER" id="PTHR11669:SF8">
    <property type="entry name" value="DNA POLYMERASE III SUBUNIT DELTA"/>
    <property type="match status" value="1"/>
</dbReference>
<organism evidence="1 2">
    <name type="scientific">Anaeroplasma bactoclasticum</name>
    <dbReference type="NCBI Taxonomy" id="2088"/>
    <lineage>
        <taxon>Bacteria</taxon>
        <taxon>Bacillati</taxon>
        <taxon>Mycoplasmatota</taxon>
        <taxon>Mollicutes</taxon>
        <taxon>Anaeroplasmatales</taxon>
        <taxon>Anaeroplasmataceae</taxon>
        <taxon>Anaeroplasma</taxon>
    </lineage>
</organism>